<evidence type="ECO:0000259" key="2">
    <source>
        <dbReference type="PROSITE" id="PS50975"/>
    </source>
</evidence>
<dbReference type="GO" id="GO:0046872">
    <property type="term" value="F:metal ion binding"/>
    <property type="evidence" value="ECO:0007669"/>
    <property type="project" value="InterPro"/>
</dbReference>
<dbReference type="SUPFAM" id="SSF56059">
    <property type="entry name" value="Glutathione synthetase ATP-binding domain-like"/>
    <property type="match status" value="1"/>
</dbReference>
<evidence type="ECO:0000313" key="4">
    <source>
        <dbReference type="Proteomes" id="UP000094578"/>
    </source>
</evidence>
<dbReference type="Proteomes" id="UP000094578">
    <property type="component" value="Unassembled WGS sequence"/>
</dbReference>
<evidence type="ECO:0000256" key="1">
    <source>
        <dbReference type="PROSITE-ProRule" id="PRU00409"/>
    </source>
</evidence>
<proteinExistence type="predicted"/>
<sequence>MSHKVRVWFNRWFAVGYHYMNNIRHNPDGLEFEIYGTHRDAEHVSFQACDYTEIEPALPGDEYVAYCLDFCKRHKIDVFVPRWRMINIVRAIASFEAIGVKVVACTNLELLDVIEDKGNFYRSVEQNGLMVVPEYHLVHNVAEFKQAYDDLTSKGLGVCFKPTRSEGGLGFRVIQPNYNALEELLDVPNVNISYEQTVQILSSIESFPELMVMEVLEGHEYSIDCLASPTGELLAAVPRRKADGGRARLLENVPELIRLAEEVAQFYKIPYNYNLQLKYQGDIPKVLEINPRMSGGLHISCLSGVDFPYLAVKLALGHAVEKQNPEFGILASYVEQPVLIRKLEQS</sequence>
<feature type="domain" description="ATP-grasp" evidence="2">
    <location>
        <begin position="122"/>
        <end position="316"/>
    </location>
</feature>
<dbReference type="InterPro" id="IPR011761">
    <property type="entry name" value="ATP-grasp"/>
</dbReference>
<comment type="caution">
    <text evidence="3">The sequence shown here is derived from an EMBL/GenBank/DDBJ whole genome shotgun (WGS) entry which is preliminary data.</text>
</comment>
<dbReference type="InterPro" id="IPR005479">
    <property type="entry name" value="CPAse_ATP-bd"/>
</dbReference>
<accession>A0A1E3L3T2</accession>
<dbReference type="PATRIC" id="fig|1886670.3.peg.2333"/>
<dbReference type="RefSeq" id="WP_069327713.1">
    <property type="nucleotide sequence ID" value="NZ_MDER01000039.1"/>
</dbReference>
<dbReference type="PROSITE" id="PS00867">
    <property type="entry name" value="CPSASE_2"/>
    <property type="match status" value="1"/>
</dbReference>
<dbReference type="AlphaFoldDB" id="A0A1E3L3T2"/>
<keyword evidence="1" id="KW-0067">ATP-binding</keyword>
<keyword evidence="4" id="KW-1185">Reference proteome</keyword>
<dbReference type="GO" id="GO:0005524">
    <property type="term" value="F:ATP binding"/>
    <property type="evidence" value="ECO:0007669"/>
    <property type="project" value="UniProtKB-UniRule"/>
</dbReference>
<name>A0A1E3L3T2_9BACL</name>
<dbReference type="Pfam" id="PF15632">
    <property type="entry name" value="ATPgrasp_Ter"/>
    <property type="match status" value="1"/>
</dbReference>
<dbReference type="InterPro" id="IPR011226">
    <property type="entry name" value="ATP-grasp_fam"/>
</dbReference>
<keyword evidence="1" id="KW-0547">Nucleotide-binding</keyword>
<dbReference type="Gene3D" id="3.40.50.20">
    <property type="match status" value="1"/>
</dbReference>
<dbReference type="STRING" id="1886670.PTI45_02293"/>
<organism evidence="3 4">
    <name type="scientific">Paenibacillus nuruki</name>
    <dbReference type="NCBI Taxonomy" id="1886670"/>
    <lineage>
        <taxon>Bacteria</taxon>
        <taxon>Bacillati</taxon>
        <taxon>Bacillota</taxon>
        <taxon>Bacilli</taxon>
        <taxon>Bacillales</taxon>
        <taxon>Paenibacillaceae</taxon>
        <taxon>Paenibacillus</taxon>
    </lineage>
</organism>
<protein>
    <recommendedName>
        <fullName evidence="2">ATP-grasp domain-containing protein</fullName>
    </recommendedName>
</protein>
<dbReference type="EMBL" id="MDER01000039">
    <property type="protein sequence ID" value="ODP28303.1"/>
    <property type="molecule type" value="Genomic_DNA"/>
</dbReference>
<evidence type="ECO:0000313" key="3">
    <source>
        <dbReference type="EMBL" id="ODP28303.1"/>
    </source>
</evidence>
<dbReference type="PIRSF" id="PIRSF029120">
    <property type="entry name" value="UCP029120"/>
    <property type="match status" value="1"/>
</dbReference>
<reference evidence="3 4" key="1">
    <citation type="submission" date="2016-08" db="EMBL/GenBank/DDBJ databases">
        <title>Genome sequencing of Paenibacillus sp. TI45-13ar, isolated from Korean traditional nuruk.</title>
        <authorList>
            <person name="Kim S.-J."/>
        </authorList>
    </citation>
    <scope>NUCLEOTIDE SEQUENCE [LARGE SCALE GENOMIC DNA]</scope>
    <source>
        <strain evidence="3 4">TI45-13ar</strain>
    </source>
</reference>
<dbReference type="Gene3D" id="3.30.470.20">
    <property type="entry name" value="ATP-grasp fold, B domain"/>
    <property type="match status" value="1"/>
</dbReference>
<gene>
    <name evidence="3" type="ORF">PTI45_02293</name>
</gene>
<dbReference type="PROSITE" id="PS50975">
    <property type="entry name" value="ATP_GRASP"/>
    <property type="match status" value="1"/>
</dbReference>